<dbReference type="Proteomes" id="UP001565927">
    <property type="component" value="Unassembled WGS sequence"/>
</dbReference>
<evidence type="ECO:0000259" key="3">
    <source>
        <dbReference type="Pfam" id="PF01476"/>
    </source>
</evidence>
<dbReference type="Pfam" id="PF01476">
    <property type="entry name" value="LysM"/>
    <property type="match status" value="1"/>
</dbReference>
<dbReference type="EMBL" id="JBGFTU010000003">
    <property type="protein sequence ID" value="MEZ0163803.1"/>
    <property type="molecule type" value="Genomic_DNA"/>
</dbReference>
<evidence type="ECO:0000313" key="5">
    <source>
        <dbReference type="Proteomes" id="UP001565927"/>
    </source>
</evidence>
<keyword evidence="2" id="KW-0472">Membrane</keyword>
<accession>A0ABV4GZD4</accession>
<sequence>MSTTALAPSTLVPSPLTPSPARRCARRARRCTRPAAQRPAPRPLRLTRRGRLLITCTAATALTGAVVAVTGTFTGASAGADRAPAPIVLTVAPGQTLSAIAAQWAPQEDWREVAGDIVELNGLPSMTLQAGQRLTMPGRPGRP</sequence>
<keyword evidence="5" id="KW-1185">Reference proteome</keyword>
<reference evidence="4 5" key="1">
    <citation type="submission" date="2024-07" db="EMBL/GenBank/DDBJ databases">
        <authorList>
            <person name="Thanompreechachai J."/>
            <person name="Duangmal K."/>
        </authorList>
    </citation>
    <scope>NUCLEOTIDE SEQUENCE [LARGE SCALE GENOMIC DNA]</scope>
    <source>
        <strain evidence="4 5">LSe6-4</strain>
    </source>
</reference>
<dbReference type="InterPro" id="IPR018392">
    <property type="entry name" value="LysM"/>
</dbReference>
<keyword evidence="2" id="KW-1133">Transmembrane helix</keyword>
<gene>
    <name evidence="4" type="ORF">AB2L27_03360</name>
</gene>
<evidence type="ECO:0000256" key="2">
    <source>
        <dbReference type="SAM" id="Phobius"/>
    </source>
</evidence>
<keyword evidence="2" id="KW-0812">Transmembrane</keyword>
<feature type="domain" description="LysM" evidence="3">
    <location>
        <begin position="90"/>
        <end position="137"/>
    </location>
</feature>
<feature type="compositionally biased region" description="Low complexity" evidence="1">
    <location>
        <begin position="1"/>
        <end position="22"/>
    </location>
</feature>
<dbReference type="CDD" id="cd00118">
    <property type="entry name" value="LysM"/>
    <property type="match status" value="1"/>
</dbReference>
<name>A0ABV4GZD4_9ACTN</name>
<proteinExistence type="predicted"/>
<organism evidence="4 5">
    <name type="scientific">Kineococcus halophytocola</name>
    <dbReference type="NCBI Taxonomy" id="3234027"/>
    <lineage>
        <taxon>Bacteria</taxon>
        <taxon>Bacillati</taxon>
        <taxon>Actinomycetota</taxon>
        <taxon>Actinomycetes</taxon>
        <taxon>Kineosporiales</taxon>
        <taxon>Kineosporiaceae</taxon>
        <taxon>Kineococcus</taxon>
    </lineage>
</organism>
<dbReference type="Gene3D" id="3.10.350.10">
    <property type="entry name" value="LysM domain"/>
    <property type="match status" value="1"/>
</dbReference>
<comment type="caution">
    <text evidence="4">The sequence shown here is derived from an EMBL/GenBank/DDBJ whole genome shotgun (WGS) entry which is preliminary data.</text>
</comment>
<evidence type="ECO:0000256" key="1">
    <source>
        <dbReference type="SAM" id="MobiDB-lite"/>
    </source>
</evidence>
<protein>
    <submittedName>
        <fullName evidence="4">LysM peptidoglycan-binding domain-containing protein</fullName>
    </submittedName>
</protein>
<feature type="region of interest" description="Disordered" evidence="1">
    <location>
        <begin position="1"/>
        <end position="24"/>
    </location>
</feature>
<dbReference type="InterPro" id="IPR036779">
    <property type="entry name" value="LysM_dom_sf"/>
</dbReference>
<evidence type="ECO:0000313" key="4">
    <source>
        <dbReference type="EMBL" id="MEZ0163803.1"/>
    </source>
</evidence>
<dbReference type="RefSeq" id="WP_370440054.1">
    <property type="nucleotide sequence ID" value="NZ_JBGFTU010000003.1"/>
</dbReference>
<feature type="transmembrane region" description="Helical" evidence="2">
    <location>
        <begin position="52"/>
        <end position="73"/>
    </location>
</feature>